<dbReference type="PANTHER" id="PTHR46025">
    <property type="entry name" value="XYLOSYLTRANSFERASE OXT"/>
    <property type="match status" value="1"/>
</dbReference>
<keyword evidence="8" id="KW-0735">Signal-anchor</keyword>
<evidence type="ECO:0000256" key="12">
    <source>
        <dbReference type="ARBA" id="ARBA00023157"/>
    </source>
</evidence>
<evidence type="ECO:0000256" key="14">
    <source>
        <dbReference type="ARBA" id="ARBA00042865"/>
    </source>
</evidence>
<evidence type="ECO:0000256" key="7">
    <source>
        <dbReference type="ARBA" id="ARBA00022824"/>
    </source>
</evidence>
<keyword evidence="12" id="KW-1015">Disulfide bond</keyword>
<evidence type="ECO:0000256" key="9">
    <source>
        <dbReference type="ARBA" id="ARBA00022989"/>
    </source>
</evidence>
<dbReference type="GO" id="GO:0016020">
    <property type="term" value="C:membrane"/>
    <property type="evidence" value="ECO:0007669"/>
    <property type="project" value="InterPro"/>
</dbReference>
<comment type="caution">
    <text evidence="16">The sequence shown here is derived from an EMBL/GenBank/DDBJ whole genome shotgun (WGS) entry which is preliminary data.</text>
</comment>
<dbReference type="Proteomes" id="UP000025047">
    <property type="component" value="Unassembled WGS sequence"/>
</dbReference>
<dbReference type="GO" id="GO:0046872">
    <property type="term" value="F:metal ion binding"/>
    <property type="evidence" value="ECO:0007669"/>
    <property type="project" value="UniProtKB-KW"/>
</dbReference>
<dbReference type="HOGENOM" id="CLU_859972_0_0_5"/>
<evidence type="ECO:0000256" key="11">
    <source>
        <dbReference type="ARBA" id="ARBA00023136"/>
    </source>
</evidence>
<dbReference type="GO" id="GO:0050650">
    <property type="term" value="P:chondroitin sulfate proteoglycan biosynthetic process"/>
    <property type="evidence" value="ECO:0007669"/>
    <property type="project" value="TreeGrafter"/>
</dbReference>
<dbReference type="EMBL" id="APGJ01000003">
    <property type="protein sequence ID" value="EYD73251.1"/>
    <property type="molecule type" value="Genomic_DNA"/>
</dbReference>
<keyword evidence="3" id="KW-0328">Glycosyltransferase</keyword>
<evidence type="ECO:0000256" key="13">
    <source>
        <dbReference type="ARBA" id="ARBA00023180"/>
    </source>
</evidence>
<evidence type="ECO:0000256" key="6">
    <source>
        <dbReference type="ARBA" id="ARBA00022723"/>
    </source>
</evidence>
<evidence type="ECO:0000256" key="2">
    <source>
        <dbReference type="ARBA" id="ARBA00004648"/>
    </source>
</evidence>
<keyword evidence="17" id="KW-1185">Reference proteome</keyword>
<keyword evidence="6" id="KW-0479">Metal-binding</keyword>
<evidence type="ECO:0000256" key="10">
    <source>
        <dbReference type="ARBA" id="ARBA00023034"/>
    </source>
</evidence>
<sequence length="323" mass="35755">MSFGVVILVHTALGRAAQVIRHWAQAGCPVVVHVDAAMRPARYQRFRAGFDDIADRVLFCDRHRCEWGGWGIVAATQSGASLLLDRFPDLGHVYLASGSCVPLRPVAELGAYLAARPGTDFIESARVSQVPWTVGGLSEERFTLRFPFSWKRQRWLFDRHVALQRRLRVRRRLPSGLEPHMGSQWWCLTAATLRAILTDPQRPALDRYFARVWIPDESYFQSLARRWSARIESRSLTMCKFDFQGKPHLFYNDHLPLLAPFGVFRGAQDLAAGRGDLCADGGGRPPGGGGRARARAHRPGLCRGDRAAGAGPVGALHAGPDAA</sequence>
<dbReference type="GO" id="GO:0030158">
    <property type="term" value="F:protein xylosyltransferase activity"/>
    <property type="evidence" value="ECO:0007669"/>
    <property type="project" value="InterPro"/>
</dbReference>
<name>A0A017HFW2_9RHOB</name>
<feature type="region of interest" description="Disordered" evidence="15">
    <location>
        <begin position="303"/>
        <end position="323"/>
    </location>
</feature>
<dbReference type="InterPro" id="IPR003406">
    <property type="entry name" value="Glyco_trans_14"/>
</dbReference>
<evidence type="ECO:0000256" key="1">
    <source>
        <dbReference type="ARBA" id="ARBA00004323"/>
    </source>
</evidence>
<evidence type="ECO:0000313" key="16">
    <source>
        <dbReference type="EMBL" id="EYD73251.1"/>
    </source>
</evidence>
<keyword evidence="7" id="KW-0256">Endoplasmic reticulum</keyword>
<dbReference type="eggNOG" id="ENOG502Z8Z2">
    <property type="taxonomic scope" value="Bacteria"/>
</dbReference>
<evidence type="ECO:0000256" key="5">
    <source>
        <dbReference type="ARBA" id="ARBA00022692"/>
    </source>
</evidence>
<keyword evidence="11" id="KW-0472">Membrane</keyword>
<dbReference type="PATRIC" id="fig|1122180.6.peg.776"/>
<proteinExistence type="predicted"/>
<dbReference type="AlphaFoldDB" id="A0A017HFW2"/>
<evidence type="ECO:0000256" key="4">
    <source>
        <dbReference type="ARBA" id="ARBA00022679"/>
    </source>
</evidence>
<keyword evidence="10" id="KW-0333">Golgi apparatus</keyword>
<keyword evidence="5" id="KW-0812">Transmembrane</keyword>
<keyword evidence="9" id="KW-1133">Transmembrane helix</keyword>
<keyword evidence="13" id="KW-0325">Glycoprotein</keyword>
<evidence type="ECO:0000256" key="3">
    <source>
        <dbReference type="ARBA" id="ARBA00022676"/>
    </source>
</evidence>
<dbReference type="PANTHER" id="PTHR46025:SF3">
    <property type="entry name" value="XYLOSYLTRANSFERASE OXT"/>
    <property type="match status" value="1"/>
</dbReference>
<evidence type="ECO:0000256" key="8">
    <source>
        <dbReference type="ARBA" id="ARBA00022968"/>
    </source>
</evidence>
<protein>
    <recommendedName>
        <fullName evidence="14">Peptide O-xylosyltransferase</fullName>
    </recommendedName>
</protein>
<evidence type="ECO:0000256" key="15">
    <source>
        <dbReference type="SAM" id="MobiDB-lite"/>
    </source>
</evidence>
<reference evidence="16 17" key="1">
    <citation type="submission" date="2013-03" db="EMBL/GenBank/DDBJ databases">
        <authorList>
            <person name="Fiebig A."/>
            <person name="Goeker M."/>
            <person name="Klenk H.-P.P."/>
        </authorList>
    </citation>
    <scope>NUCLEOTIDE SEQUENCE [LARGE SCALE GENOMIC DNA]</scope>
    <source>
        <strain evidence="16 17">DSM 17492</strain>
    </source>
</reference>
<gene>
    <name evidence="16" type="ORF">Lokhon_00778</name>
</gene>
<comment type="subcellular location">
    <subcellularLocation>
        <location evidence="2">Endoplasmic reticulum membrane</location>
        <topology evidence="2">Single-pass type II membrane protein</topology>
    </subcellularLocation>
    <subcellularLocation>
        <location evidence="1">Golgi apparatus membrane</location>
        <topology evidence="1">Single-pass type II membrane protein</topology>
    </subcellularLocation>
</comment>
<organism evidence="16 17">
    <name type="scientific">Limimaricola hongkongensis DSM 17492</name>
    <dbReference type="NCBI Taxonomy" id="1122180"/>
    <lineage>
        <taxon>Bacteria</taxon>
        <taxon>Pseudomonadati</taxon>
        <taxon>Pseudomonadota</taxon>
        <taxon>Alphaproteobacteria</taxon>
        <taxon>Rhodobacterales</taxon>
        <taxon>Paracoccaceae</taxon>
        <taxon>Limimaricola</taxon>
    </lineage>
</organism>
<keyword evidence="4" id="KW-0808">Transferase</keyword>
<accession>A0A017HFW2</accession>
<dbReference type="STRING" id="1122180.Lokhon_00778"/>
<dbReference type="InterPro" id="IPR043538">
    <property type="entry name" value="XYLT"/>
</dbReference>
<dbReference type="GO" id="GO:0015012">
    <property type="term" value="P:heparan sulfate proteoglycan biosynthetic process"/>
    <property type="evidence" value="ECO:0007669"/>
    <property type="project" value="TreeGrafter"/>
</dbReference>
<evidence type="ECO:0000313" key="17">
    <source>
        <dbReference type="Proteomes" id="UP000025047"/>
    </source>
</evidence>
<dbReference type="Pfam" id="PF02485">
    <property type="entry name" value="Branch"/>
    <property type="match status" value="1"/>
</dbReference>